<sequence>MEEWKVIQIENLQDYSVSNLGRVKSNKFGKEKILKQNRMYQGYWTIKLKLNKCYFVHRLVASHFIENKNNLSDVDHINGNKSDNRVINLQWLSRKNNVIKYYSNKT</sequence>
<dbReference type="Pfam" id="PF13392">
    <property type="entry name" value="HNH_3"/>
    <property type="match status" value="1"/>
</dbReference>
<evidence type="ECO:0000259" key="2">
    <source>
        <dbReference type="Pfam" id="PF13392"/>
    </source>
</evidence>
<dbReference type="Pfam" id="PF07463">
    <property type="entry name" value="NUMOD4"/>
    <property type="match status" value="1"/>
</dbReference>
<name>A0A6J5NIE0_9CAUD</name>
<evidence type="ECO:0000313" key="3">
    <source>
        <dbReference type="EMBL" id="CAB4157506.1"/>
    </source>
</evidence>
<dbReference type="InterPro" id="IPR010902">
    <property type="entry name" value="NUMOD4"/>
</dbReference>
<reference evidence="3" key="1">
    <citation type="submission" date="2020-04" db="EMBL/GenBank/DDBJ databases">
        <authorList>
            <person name="Chiriac C."/>
            <person name="Salcher M."/>
            <person name="Ghai R."/>
            <person name="Kavagutti S V."/>
        </authorList>
    </citation>
    <scope>NUCLEOTIDE SEQUENCE</scope>
</reference>
<protein>
    <submittedName>
        <fullName evidence="3">NUMOD4</fullName>
    </submittedName>
</protein>
<dbReference type="InterPro" id="IPR044925">
    <property type="entry name" value="His-Me_finger_sf"/>
</dbReference>
<accession>A0A6J5NIE0</accession>
<feature type="domain" description="NUMOD4" evidence="1">
    <location>
        <begin position="2"/>
        <end position="48"/>
    </location>
</feature>
<dbReference type="SUPFAM" id="SSF54060">
    <property type="entry name" value="His-Me finger endonucleases"/>
    <property type="match status" value="1"/>
</dbReference>
<dbReference type="Gene3D" id="3.90.75.20">
    <property type="match status" value="1"/>
</dbReference>
<dbReference type="GO" id="GO:0016788">
    <property type="term" value="F:hydrolase activity, acting on ester bonds"/>
    <property type="evidence" value="ECO:0007669"/>
    <property type="project" value="InterPro"/>
</dbReference>
<organism evidence="3">
    <name type="scientific">uncultured Caudovirales phage</name>
    <dbReference type="NCBI Taxonomy" id="2100421"/>
    <lineage>
        <taxon>Viruses</taxon>
        <taxon>Duplodnaviria</taxon>
        <taxon>Heunggongvirae</taxon>
        <taxon>Uroviricota</taxon>
        <taxon>Caudoviricetes</taxon>
        <taxon>Peduoviridae</taxon>
        <taxon>Maltschvirus</taxon>
        <taxon>Maltschvirus maltsch</taxon>
    </lineage>
</organism>
<proteinExistence type="predicted"/>
<dbReference type="EMBL" id="LR796650">
    <property type="protein sequence ID" value="CAB4157506.1"/>
    <property type="molecule type" value="Genomic_DNA"/>
</dbReference>
<feature type="domain" description="HNH nuclease" evidence="2">
    <location>
        <begin position="54"/>
        <end position="97"/>
    </location>
</feature>
<evidence type="ECO:0000259" key="1">
    <source>
        <dbReference type="Pfam" id="PF07463"/>
    </source>
</evidence>
<gene>
    <name evidence="3" type="ORF">UFOVP693_30</name>
</gene>
<dbReference type="InterPro" id="IPR003615">
    <property type="entry name" value="HNH_nuc"/>
</dbReference>